<dbReference type="RefSeq" id="WP_188166800.1">
    <property type="nucleotide sequence ID" value="NZ_JACVVX010000012.1"/>
</dbReference>
<protein>
    <recommendedName>
        <fullName evidence="3">MaoC-like domain-containing protein</fullName>
    </recommendedName>
</protein>
<dbReference type="EMBL" id="JACVVX010000012">
    <property type="protein sequence ID" value="MBD0417363.1"/>
    <property type="molecule type" value="Genomic_DNA"/>
</dbReference>
<reference evidence="1" key="1">
    <citation type="submission" date="2020-09" db="EMBL/GenBank/DDBJ databases">
        <title>Genome seq and assembly of Tianweitania sp.</title>
        <authorList>
            <person name="Chhetri G."/>
        </authorList>
    </citation>
    <scope>NUCLEOTIDE SEQUENCE</scope>
    <source>
        <strain evidence="1">Rool2</strain>
    </source>
</reference>
<accession>A0A8J6PN17</accession>
<dbReference type="Proteomes" id="UP000643405">
    <property type="component" value="Unassembled WGS sequence"/>
</dbReference>
<dbReference type="InterPro" id="IPR029069">
    <property type="entry name" value="HotDog_dom_sf"/>
</dbReference>
<name>A0A8J6PN17_9HYPH</name>
<sequence length="133" mass="14817">MATEAEKILSPKETGPILRHHLVEWCAAENDYYNIHYDDRAALEMGLASTPVQGTYKFALFGEMVRAWLKGRGRLLRISASYRKPDFEGASLRLGGEITGREDRVLTISLFLENGSGERTTTGQAVVRLNDDG</sequence>
<evidence type="ECO:0000313" key="2">
    <source>
        <dbReference type="Proteomes" id="UP000643405"/>
    </source>
</evidence>
<gene>
    <name evidence="1" type="ORF">ICI42_22225</name>
</gene>
<proteinExistence type="predicted"/>
<organism evidence="1 2">
    <name type="scientific">Oryzicola mucosus</name>
    <dbReference type="NCBI Taxonomy" id="2767425"/>
    <lineage>
        <taxon>Bacteria</taxon>
        <taxon>Pseudomonadati</taxon>
        <taxon>Pseudomonadota</taxon>
        <taxon>Alphaproteobacteria</taxon>
        <taxon>Hyphomicrobiales</taxon>
        <taxon>Phyllobacteriaceae</taxon>
        <taxon>Oryzicola</taxon>
    </lineage>
</organism>
<keyword evidence="2" id="KW-1185">Reference proteome</keyword>
<dbReference type="Gene3D" id="3.10.129.10">
    <property type="entry name" value="Hotdog Thioesterase"/>
    <property type="match status" value="1"/>
</dbReference>
<evidence type="ECO:0000313" key="1">
    <source>
        <dbReference type="EMBL" id="MBD0417363.1"/>
    </source>
</evidence>
<dbReference type="SUPFAM" id="SSF54637">
    <property type="entry name" value="Thioesterase/thiol ester dehydrase-isomerase"/>
    <property type="match status" value="1"/>
</dbReference>
<comment type="caution">
    <text evidence="1">The sequence shown here is derived from an EMBL/GenBank/DDBJ whole genome shotgun (WGS) entry which is preliminary data.</text>
</comment>
<evidence type="ECO:0008006" key="3">
    <source>
        <dbReference type="Google" id="ProtNLM"/>
    </source>
</evidence>
<dbReference type="AlphaFoldDB" id="A0A8J6PN17"/>